<accession>A0A6B0SRH3</accession>
<dbReference type="AlphaFoldDB" id="A0A6B0SRH3"/>
<dbReference type="RefSeq" id="WP_159666135.1">
    <property type="nucleotide sequence ID" value="NZ_WUUS01000005.1"/>
</dbReference>
<feature type="domain" description="Halobacterial output" evidence="1">
    <location>
        <begin position="16"/>
        <end position="87"/>
    </location>
</feature>
<evidence type="ECO:0000313" key="3">
    <source>
        <dbReference type="Proteomes" id="UP000437065"/>
    </source>
</evidence>
<dbReference type="Proteomes" id="UP000437065">
    <property type="component" value="Unassembled WGS sequence"/>
</dbReference>
<name>A0A6B0SRH3_9EURY</name>
<dbReference type="OrthoDB" id="199137at2157"/>
<reference evidence="2 3" key="1">
    <citation type="submission" date="2019-12" db="EMBL/GenBank/DDBJ databases">
        <title>Isolation and characterization of three novel carbon monoxide-oxidizing members of Halobacteria from salione crusts and soils.</title>
        <authorList>
            <person name="Myers M.R."/>
            <person name="King G.M."/>
        </authorList>
    </citation>
    <scope>NUCLEOTIDE SEQUENCE [LARGE SCALE GENOMIC DNA]</scope>
    <source>
        <strain evidence="2 3">WSA2</strain>
    </source>
</reference>
<evidence type="ECO:0000259" key="1">
    <source>
        <dbReference type="Pfam" id="PF18545"/>
    </source>
</evidence>
<keyword evidence="3" id="KW-1185">Reference proteome</keyword>
<dbReference type="EMBL" id="WUUS01000005">
    <property type="protein sequence ID" value="MXR41538.1"/>
    <property type="molecule type" value="Genomic_DNA"/>
</dbReference>
<evidence type="ECO:0000313" key="2">
    <source>
        <dbReference type="EMBL" id="MXR41538.1"/>
    </source>
</evidence>
<dbReference type="InterPro" id="IPR040624">
    <property type="entry name" value="HalOD1"/>
</dbReference>
<gene>
    <name evidence="2" type="ORF">GRX01_09330</name>
</gene>
<proteinExistence type="predicted"/>
<organism evidence="2 3">
    <name type="scientific">Halobaculum saliterrae</name>
    <dbReference type="NCBI Taxonomy" id="2073113"/>
    <lineage>
        <taxon>Archaea</taxon>
        <taxon>Methanobacteriati</taxon>
        <taxon>Methanobacteriota</taxon>
        <taxon>Stenosarchaea group</taxon>
        <taxon>Halobacteria</taxon>
        <taxon>Halobacteriales</taxon>
        <taxon>Haloferacaceae</taxon>
        <taxon>Halobaculum</taxon>
    </lineage>
</organism>
<comment type="caution">
    <text evidence="2">The sequence shown here is derived from an EMBL/GenBank/DDBJ whole genome shotgun (WGS) entry which is preliminary data.</text>
</comment>
<protein>
    <recommendedName>
        <fullName evidence="1">Halobacterial output domain-containing protein</fullName>
    </recommendedName>
</protein>
<dbReference type="Pfam" id="PF18545">
    <property type="entry name" value="HalOD1"/>
    <property type="match status" value="1"/>
</dbReference>
<sequence>MSDQSTRRDDASEGGRPSLLVIDSVAEATDTDPLRLPPLHDVVDPDALDRLFPRDLGLDTPAMDSHVTFRYHGCDVTVHANGGTTVDSAGEDT</sequence>